<proteinExistence type="inferred from homology"/>
<keyword evidence="18" id="KW-1185">Reference proteome</keyword>
<keyword evidence="6 15" id="KW-0808">Transferase</keyword>
<dbReference type="SMART" id="SM00904">
    <property type="entry name" value="Flavokinase"/>
    <property type="match status" value="1"/>
</dbReference>
<dbReference type="InterPro" id="IPR015865">
    <property type="entry name" value="Riboflavin_kinase_bac/euk"/>
</dbReference>
<comment type="function">
    <text evidence="1">Catalyzes the phosphorylation of riboflavin to FMN followed by the adenylation of FMN to FAD.</text>
</comment>
<dbReference type="SUPFAM" id="SSF82114">
    <property type="entry name" value="Riboflavin kinase-like"/>
    <property type="match status" value="1"/>
</dbReference>
<dbReference type="GO" id="GO:0009231">
    <property type="term" value="P:riboflavin biosynthetic process"/>
    <property type="evidence" value="ECO:0007669"/>
    <property type="project" value="InterPro"/>
</dbReference>
<comment type="catalytic activity">
    <reaction evidence="13 15">
        <text>riboflavin + ATP = FMN + ADP + H(+)</text>
        <dbReference type="Rhea" id="RHEA:14357"/>
        <dbReference type="ChEBI" id="CHEBI:15378"/>
        <dbReference type="ChEBI" id="CHEBI:30616"/>
        <dbReference type="ChEBI" id="CHEBI:57986"/>
        <dbReference type="ChEBI" id="CHEBI:58210"/>
        <dbReference type="ChEBI" id="CHEBI:456216"/>
        <dbReference type="EC" id="2.7.1.26"/>
    </reaction>
</comment>
<keyword evidence="9 15" id="KW-0418">Kinase</keyword>
<evidence type="ECO:0000313" key="18">
    <source>
        <dbReference type="Proteomes" id="UP000244792"/>
    </source>
</evidence>
<keyword evidence="7 15" id="KW-0548">Nucleotidyltransferase</keyword>
<evidence type="ECO:0000256" key="2">
    <source>
        <dbReference type="ARBA" id="ARBA00004726"/>
    </source>
</evidence>
<dbReference type="FunFam" id="3.40.50.620:FF:000021">
    <property type="entry name" value="Riboflavin biosynthesis protein"/>
    <property type="match status" value="1"/>
</dbReference>
<name>A0A2R4VZQ6_THEAF</name>
<dbReference type="CDD" id="cd02064">
    <property type="entry name" value="FAD_synthetase_N"/>
    <property type="match status" value="1"/>
</dbReference>
<keyword evidence="11 15" id="KW-0067">ATP-binding</keyword>
<evidence type="ECO:0000256" key="7">
    <source>
        <dbReference type="ARBA" id="ARBA00022695"/>
    </source>
</evidence>
<dbReference type="GO" id="GO:0008531">
    <property type="term" value="F:riboflavin kinase activity"/>
    <property type="evidence" value="ECO:0007669"/>
    <property type="project" value="UniProtKB-UniRule"/>
</dbReference>
<comment type="pathway">
    <text evidence="2 15">Cofactor biosynthesis; FAD biosynthesis; FAD from FMN: step 1/1.</text>
</comment>
<evidence type="ECO:0000259" key="16">
    <source>
        <dbReference type="SMART" id="SM00904"/>
    </source>
</evidence>
<dbReference type="GO" id="GO:0006747">
    <property type="term" value="P:FAD biosynthetic process"/>
    <property type="evidence" value="ECO:0007669"/>
    <property type="project" value="UniProtKB-UniRule"/>
</dbReference>
<evidence type="ECO:0000256" key="15">
    <source>
        <dbReference type="PIRNR" id="PIRNR004491"/>
    </source>
</evidence>
<evidence type="ECO:0000256" key="5">
    <source>
        <dbReference type="ARBA" id="ARBA00022643"/>
    </source>
</evidence>
<dbReference type="InterPro" id="IPR014729">
    <property type="entry name" value="Rossmann-like_a/b/a_fold"/>
</dbReference>
<evidence type="ECO:0000256" key="1">
    <source>
        <dbReference type="ARBA" id="ARBA00002121"/>
    </source>
</evidence>
<keyword evidence="4 15" id="KW-0285">Flavoprotein</keyword>
<organism evidence="17 18">
    <name type="scientific">Thermodesulfobium acidiphilum</name>
    <dbReference type="NCBI Taxonomy" id="1794699"/>
    <lineage>
        <taxon>Bacteria</taxon>
        <taxon>Pseudomonadati</taxon>
        <taxon>Thermodesulfobiota</taxon>
        <taxon>Thermodesulfobiia</taxon>
        <taxon>Thermodesulfobiales</taxon>
        <taxon>Thermodesulfobiaceae</taxon>
        <taxon>Thermodesulfobium</taxon>
    </lineage>
</organism>
<evidence type="ECO:0000256" key="10">
    <source>
        <dbReference type="ARBA" id="ARBA00022827"/>
    </source>
</evidence>
<dbReference type="NCBIfam" id="TIGR00083">
    <property type="entry name" value="ribF"/>
    <property type="match status" value="1"/>
</dbReference>
<dbReference type="Pfam" id="PF06574">
    <property type="entry name" value="FAD_syn"/>
    <property type="match status" value="1"/>
</dbReference>
<dbReference type="KEGG" id="taci:TDSAC_0580"/>
<dbReference type="InterPro" id="IPR015864">
    <property type="entry name" value="FAD_synthase"/>
</dbReference>
<gene>
    <name evidence="17" type="ORF">TDSAC_0580</name>
</gene>
<dbReference type="EMBL" id="CP020921">
    <property type="protein sequence ID" value="AWB09954.1"/>
    <property type="molecule type" value="Genomic_DNA"/>
</dbReference>
<dbReference type="InterPro" id="IPR002606">
    <property type="entry name" value="Riboflavin_kinase_bac"/>
</dbReference>
<dbReference type="UniPathway" id="UPA00277">
    <property type="reaction ID" value="UER00407"/>
</dbReference>
<reference evidence="17 18" key="1">
    <citation type="submission" date="2017-04" db="EMBL/GenBank/DDBJ databases">
        <title>Genomic insights into metabolism of Thermodesulfobium acidiphilum.</title>
        <authorList>
            <person name="Toshchakov S.V."/>
            <person name="Frolov E.N."/>
            <person name="Kublanov I.V."/>
            <person name="Samarov N.I."/>
            <person name="Novikov A."/>
            <person name="Lebedinsky A.V."/>
            <person name="Bonch-Osmolovskaya E.A."/>
            <person name="Chernyh N.A."/>
        </authorList>
    </citation>
    <scope>NUCLEOTIDE SEQUENCE [LARGE SCALE GENOMIC DNA]</scope>
    <source>
        <strain evidence="17 18">3127-1</strain>
    </source>
</reference>
<keyword evidence="5 15" id="KW-0288">FMN</keyword>
<dbReference type="PANTHER" id="PTHR22749:SF6">
    <property type="entry name" value="RIBOFLAVIN KINASE"/>
    <property type="match status" value="1"/>
</dbReference>
<keyword evidence="10 15" id="KW-0274">FAD</keyword>
<comment type="catalytic activity">
    <reaction evidence="14 15">
        <text>FMN + ATP + H(+) = FAD + diphosphate</text>
        <dbReference type="Rhea" id="RHEA:17237"/>
        <dbReference type="ChEBI" id="CHEBI:15378"/>
        <dbReference type="ChEBI" id="CHEBI:30616"/>
        <dbReference type="ChEBI" id="CHEBI:33019"/>
        <dbReference type="ChEBI" id="CHEBI:57692"/>
        <dbReference type="ChEBI" id="CHEBI:58210"/>
        <dbReference type="EC" id="2.7.7.2"/>
    </reaction>
</comment>
<dbReference type="SUPFAM" id="SSF52374">
    <property type="entry name" value="Nucleotidylyl transferase"/>
    <property type="match status" value="1"/>
</dbReference>
<dbReference type="EC" id="2.7.1.26" evidence="15"/>
<evidence type="ECO:0000256" key="9">
    <source>
        <dbReference type="ARBA" id="ARBA00022777"/>
    </source>
</evidence>
<keyword evidence="8 15" id="KW-0547">Nucleotide-binding</keyword>
<evidence type="ECO:0000256" key="6">
    <source>
        <dbReference type="ARBA" id="ARBA00022679"/>
    </source>
</evidence>
<dbReference type="Proteomes" id="UP000244792">
    <property type="component" value="Chromosome"/>
</dbReference>
<evidence type="ECO:0000256" key="13">
    <source>
        <dbReference type="ARBA" id="ARBA00047880"/>
    </source>
</evidence>
<comment type="pathway">
    <text evidence="3 15">Cofactor biosynthesis; FMN biosynthesis; FMN from riboflavin (ATP route): step 1/1.</text>
</comment>
<dbReference type="GO" id="GO:0005524">
    <property type="term" value="F:ATP binding"/>
    <property type="evidence" value="ECO:0007669"/>
    <property type="project" value="UniProtKB-UniRule"/>
</dbReference>
<dbReference type="InterPro" id="IPR023468">
    <property type="entry name" value="Riboflavin_kinase"/>
</dbReference>
<evidence type="ECO:0000256" key="12">
    <source>
        <dbReference type="ARBA" id="ARBA00023268"/>
    </source>
</evidence>
<dbReference type="EC" id="2.7.7.2" evidence="15"/>
<evidence type="ECO:0000256" key="14">
    <source>
        <dbReference type="ARBA" id="ARBA00049494"/>
    </source>
</evidence>
<dbReference type="Gene3D" id="2.40.30.30">
    <property type="entry name" value="Riboflavin kinase-like"/>
    <property type="match status" value="1"/>
</dbReference>
<sequence length="307" mass="35047">MIRGIYRKENKNGSRFLTIGTFDGVHLGHQLLFKQLKKMRKDSEDLISVVTFEPHPRIFFKSIENLSLITIIEERIRLLLEHVDEVIVLQFDESLSKLTPEEFINFLCSNFKINTIVEGENFHFGRKKGGDVNLLKELGNKFGFNVDIANLYIFDGVPISSSRIRRLIISGKIDEANKLLGWDFFVSGEVIHGDRIGTFLGFPTANLRLPEYKIVPQSGVYSAEVEIAGERYLGALNIGVKPTVGGKRRSIEVHVINFEGNLYQEVITVYFKSKIRDEIKFDSIAALKKQIKLDIENIVRTSNREKV</sequence>
<dbReference type="Gene3D" id="3.40.50.620">
    <property type="entry name" value="HUPs"/>
    <property type="match status" value="1"/>
</dbReference>
<evidence type="ECO:0000256" key="8">
    <source>
        <dbReference type="ARBA" id="ARBA00022741"/>
    </source>
</evidence>
<dbReference type="GO" id="GO:0003919">
    <property type="term" value="F:FMN adenylyltransferase activity"/>
    <property type="evidence" value="ECO:0007669"/>
    <property type="project" value="UniProtKB-UniRule"/>
</dbReference>
<keyword evidence="12" id="KW-0511">Multifunctional enzyme</keyword>
<dbReference type="AlphaFoldDB" id="A0A2R4VZQ6"/>
<evidence type="ECO:0000256" key="4">
    <source>
        <dbReference type="ARBA" id="ARBA00022630"/>
    </source>
</evidence>
<evidence type="ECO:0000313" key="17">
    <source>
        <dbReference type="EMBL" id="AWB09954.1"/>
    </source>
</evidence>
<comment type="similarity">
    <text evidence="15">Belongs to the ribF family.</text>
</comment>
<dbReference type="PIRSF" id="PIRSF004491">
    <property type="entry name" value="FAD_Synth"/>
    <property type="match status" value="1"/>
</dbReference>
<accession>A0A2R4VZQ6</accession>
<dbReference type="PANTHER" id="PTHR22749">
    <property type="entry name" value="RIBOFLAVIN KINASE/FMN ADENYLYLTRANSFERASE"/>
    <property type="match status" value="1"/>
</dbReference>
<dbReference type="RefSeq" id="WP_108308787.1">
    <property type="nucleotide sequence ID" value="NZ_CP020921.1"/>
</dbReference>
<evidence type="ECO:0000256" key="3">
    <source>
        <dbReference type="ARBA" id="ARBA00005201"/>
    </source>
</evidence>
<feature type="domain" description="Riboflavin kinase" evidence="16">
    <location>
        <begin position="179"/>
        <end position="303"/>
    </location>
</feature>
<dbReference type="InterPro" id="IPR023465">
    <property type="entry name" value="Riboflavin_kinase_dom_sf"/>
</dbReference>
<protein>
    <recommendedName>
        <fullName evidence="15">Riboflavin biosynthesis protein</fullName>
    </recommendedName>
    <domain>
        <recommendedName>
            <fullName evidence="15">Riboflavin kinase</fullName>
            <ecNumber evidence="15">2.7.1.26</ecNumber>
        </recommendedName>
        <alternativeName>
            <fullName evidence="15">Flavokinase</fullName>
        </alternativeName>
    </domain>
    <domain>
        <recommendedName>
            <fullName evidence="15">FMN adenylyltransferase</fullName>
            <ecNumber evidence="15">2.7.7.2</ecNumber>
        </recommendedName>
        <alternativeName>
            <fullName evidence="15">FAD pyrophosphorylase</fullName>
        </alternativeName>
        <alternativeName>
            <fullName evidence="15">FAD synthase</fullName>
        </alternativeName>
    </domain>
</protein>
<dbReference type="UniPathway" id="UPA00276">
    <property type="reaction ID" value="UER00406"/>
</dbReference>
<dbReference type="Pfam" id="PF01687">
    <property type="entry name" value="Flavokinase"/>
    <property type="match status" value="1"/>
</dbReference>
<dbReference type="NCBIfam" id="NF004162">
    <property type="entry name" value="PRK05627.1-5"/>
    <property type="match status" value="1"/>
</dbReference>
<dbReference type="GO" id="GO:0009398">
    <property type="term" value="P:FMN biosynthetic process"/>
    <property type="evidence" value="ECO:0007669"/>
    <property type="project" value="UniProtKB-UniRule"/>
</dbReference>
<dbReference type="OrthoDB" id="9803667at2"/>
<evidence type="ECO:0000256" key="11">
    <source>
        <dbReference type="ARBA" id="ARBA00022840"/>
    </source>
</evidence>